<feature type="compositionally biased region" description="Polar residues" evidence="1">
    <location>
        <begin position="322"/>
        <end position="334"/>
    </location>
</feature>
<feature type="region of interest" description="Disordered" evidence="1">
    <location>
        <begin position="88"/>
        <end position="175"/>
    </location>
</feature>
<evidence type="ECO:0000313" key="3">
    <source>
        <dbReference type="Proteomes" id="UP000186817"/>
    </source>
</evidence>
<sequence>MIGSCRRRWKCIRGRRGGEAARTTPTLLAAALAGYSWQRACAEGLQAKGWEARHALQLMRKEAFDYRALIEVLEQETFLAEELKSIYGPKSKPEDEPSTALDLPGGGPGNAQEPDSTGGPPELPEATEEAKVAAAAGPAPVAQDEADASAESPGDSPSVARVRRQRLNRKASEEELSAAAAEATAQAVASASKRTTGDHALNASVVAEWQLFMRHFFDDELPMHHCPQQFFSGAMEHESSKGAETLALGFEPGIHVPLPNSRSTAKNFRSPPAMAKSRATKDKAQRLREMGFASADVDEALRCCRTMCRAVEWLTEASAQAQRQAKGNNSSQAAVVTPPRDVSAMASPAQDEVEVAPRAPAFPRHSLGPARLASPLSPRLSLGRLASPVSPRLSLSSLLSVPADLWSADQCQAAAKELLCAGKRKRSTEIQRPSFVEPMPAPEAVAVEGTRPRRRLRGKQPPSGERTAPCVQPTAEAPKAKPKAPVGQSVKGRAAEKFSDKQQKWAIQLRDMGFTKRRVDATLPGCRSLREVPREVGLQGQDRSREVVRIMLKDPRQRQRTPRIRWNASGLNDVMRTLQLQTIR</sequence>
<comment type="caution">
    <text evidence="2">The sequence shown here is derived from an EMBL/GenBank/DDBJ whole genome shotgun (WGS) entry which is preliminary data.</text>
</comment>
<keyword evidence="3" id="KW-1185">Reference proteome</keyword>
<feature type="region of interest" description="Disordered" evidence="1">
    <location>
        <begin position="258"/>
        <end position="281"/>
    </location>
</feature>
<dbReference type="OrthoDB" id="440417at2759"/>
<gene>
    <name evidence="2" type="ORF">AK812_SmicGene28882</name>
</gene>
<feature type="region of interest" description="Disordered" evidence="1">
    <location>
        <begin position="447"/>
        <end position="497"/>
    </location>
</feature>
<evidence type="ECO:0000256" key="1">
    <source>
        <dbReference type="SAM" id="MobiDB-lite"/>
    </source>
</evidence>
<feature type="compositionally biased region" description="Low complexity" evidence="1">
    <location>
        <begin position="132"/>
        <end position="143"/>
    </location>
</feature>
<proteinExistence type="predicted"/>
<dbReference type="Gene3D" id="1.10.8.10">
    <property type="entry name" value="DNA helicase RuvA subunit, C-terminal domain"/>
    <property type="match status" value="1"/>
</dbReference>
<evidence type="ECO:0000313" key="2">
    <source>
        <dbReference type="EMBL" id="OLP89624.1"/>
    </source>
</evidence>
<organism evidence="2 3">
    <name type="scientific">Symbiodinium microadriaticum</name>
    <name type="common">Dinoflagellate</name>
    <name type="synonym">Zooxanthella microadriatica</name>
    <dbReference type="NCBI Taxonomy" id="2951"/>
    <lineage>
        <taxon>Eukaryota</taxon>
        <taxon>Sar</taxon>
        <taxon>Alveolata</taxon>
        <taxon>Dinophyceae</taxon>
        <taxon>Suessiales</taxon>
        <taxon>Symbiodiniaceae</taxon>
        <taxon>Symbiodinium</taxon>
    </lineage>
</organism>
<dbReference type="Proteomes" id="UP000186817">
    <property type="component" value="Unassembled WGS sequence"/>
</dbReference>
<reference evidence="2 3" key="1">
    <citation type="submission" date="2016-02" db="EMBL/GenBank/DDBJ databases">
        <title>Genome analysis of coral dinoflagellate symbionts highlights evolutionary adaptations to a symbiotic lifestyle.</title>
        <authorList>
            <person name="Aranda M."/>
            <person name="Li Y."/>
            <person name="Liew Y.J."/>
            <person name="Baumgarten S."/>
            <person name="Simakov O."/>
            <person name="Wilson M."/>
            <person name="Piel J."/>
            <person name="Ashoor H."/>
            <person name="Bougouffa S."/>
            <person name="Bajic V.B."/>
            <person name="Ryu T."/>
            <person name="Ravasi T."/>
            <person name="Bayer T."/>
            <person name="Micklem G."/>
            <person name="Kim H."/>
            <person name="Bhak J."/>
            <person name="Lajeunesse T.C."/>
            <person name="Voolstra C.R."/>
        </authorList>
    </citation>
    <scope>NUCLEOTIDE SEQUENCE [LARGE SCALE GENOMIC DNA]</scope>
    <source>
        <strain evidence="2 3">CCMP2467</strain>
    </source>
</reference>
<dbReference type="AlphaFoldDB" id="A0A1Q9D395"/>
<evidence type="ECO:0008006" key="4">
    <source>
        <dbReference type="Google" id="ProtNLM"/>
    </source>
</evidence>
<dbReference type="EMBL" id="LSRX01000751">
    <property type="protein sequence ID" value="OLP89624.1"/>
    <property type="molecule type" value="Genomic_DNA"/>
</dbReference>
<feature type="region of interest" description="Disordered" evidence="1">
    <location>
        <begin position="322"/>
        <end position="352"/>
    </location>
</feature>
<protein>
    <recommendedName>
        <fullName evidence="4">UBA domain-containing protein</fullName>
    </recommendedName>
</protein>
<name>A0A1Q9D395_SYMMI</name>
<accession>A0A1Q9D395</accession>